<evidence type="ECO:0000313" key="4">
    <source>
        <dbReference type="WBParaSite" id="TMUE_2000006621.1"/>
    </source>
</evidence>
<reference evidence="4" key="1">
    <citation type="submission" date="2019-12" db="UniProtKB">
        <authorList>
            <consortium name="WormBaseParasite"/>
        </authorList>
    </citation>
    <scope>IDENTIFICATION</scope>
</reference>
<name>A0A5S6QGU4_TRIMR</name>
<protein>
    <submittedName>
        <fullName evidence="4">Uncharacterized protein</fullName>
    </submittedName>
</protein>
<evidence type="ECO:0000256" key="2">
    <source>
        <dbReference type="SAM" id="MobiDB-lite"/>
    </source>
</evidence>
<organism evidence="3 4">
    <name type="scientific">Trichuris muris</name>
    <name type="common">Mouse whipworm</name>
    <dbReference type="NCBI Taxonomy" id="70415"/>
    <lineage>
        <taxon>Eukaryota</taxon>
        <taxon>Metazoa</taxon>
        <taxon>Ecdysozoa</taxon>
        <taxon>Nematoda</taxon>
        <taxon>Enoplea</taxon>
        <taxon>Dorylaimia</taxon>
        <taxon>Trichinellida</taxon>
        <taxon>Trichuridae</taxon>
        <taxon>Trichuris</taxon>
    </lineage>
</organism>
<evidence type="ECO:0000313" key="3">
    <source>
        <dbReference type="Proteomes" id="UP000046395"/>
    </source>
</evidence>
<feature type="coiled-coil region" evidence="1">
    <location>
        <begin position="144"/>
        <end position="247"/>
    </location>
</feature>
<dbReference type="Proteomes" id="UP000046395">
    <property type="component" value="Unassembled WGS sequence"/>
</dbReference>
<keyword evidence="3" id="KW-1185">Reference proteome</keyword>
<dbReference type="STRING" id="70415.A0A5S6QGU4"/>
<accession>A0A5S6QGU4</accession>
<proteinExistence type="predicted"/>
<keyword evidence="1" id="KW-0175">Coiled coil</keyword>
<dbReference type="WBParaSite" id="TMUE_2000006621.1">
    <property type="protein sequence ID" value="TMUE_2000006621.1"/>
    <property type="gene ID" value="WBGene00302604"/>
</dbReference>
<dbReference type="AlphaFoldDB" id="A0A5S6QGU4"/>
<sequence>MPVSSGRSSDELLEKAKSVASGNKAVQDLIKRYYNMESQLSRLQFMINQNRAELQKMVRNVQADGGLPKKKRDAKRLPRADTAKVKDIRMVDRGRMNSASVEIHSSISLPEGVNLQANLPYVCTEGKLVRSSSPSSSLSSTEDLQERDSIVQKLRAEVARLTRENFRLNSALSGSEQRESGVMAQAASAEGVTRVCNNCKNLREQLESKETNLLRSENKMQQMKETIANLEKQLDEMRRDGKLEESQESVDAFVTASTPRLLEETPCGKQGDISTPFPMKKHRAKGILEN</sequence>
<feature type="compositionally biased region" description="Basic residues" evidence="2">
    <location>
        <begin position="279"/>
        <end position="290"/>
    </location>
</feature>
<feature type="region of interest" description="Disordered" evidence="2">
    <location>
        <begin position="263"/>
        <end position="290"/>
    </location>
</feature>
<evidence type="ECO:0000256" key="1">
    <source>
        <dbReference type="SAM" id="Coils"/>
    </source>
</evidence>